<protein>
    <submittedName>
        <fullName evidence="2">Uncharacterized protein</fullName>
    </submittedName>
</protein>
<dbReference type="AlphaFoldDB" id="A0A0H2S0T1"/>
<reference evidence="2 3" key="1">
    <citation type="submission" date="2015-04" db="EMBL/GenBank/DDBJ databases">
        <title>Complete genome sequence of Schizopora paradoxa KUC8140, a cosmopolitan wood degrader in East Asia.</title>
        <authorList>
            <consortium name="DOE Joint Genome Institute"/>
            <person name="Min B."/>
            <person name="Park H."/>
            <person name="Jang Y."/>
            <person name="Kim J.-J."/>
            <person name="Kim K.H."/>
            <person name="Pangilinan J."/>
            <person name="Lipzen A."/>
            <person name="Riley R."/>
            <person name="Grigoriev I.V."/>
            <person name="Spatafora J.W."/>
            <person name="Choi I.-G."/>
        </authorList>
    </citation>
    <scope>NUCLEOTIDE SEQUENCE [LARGE SCALE GENOMIC DNA]</scope>
    <source>
        <strain evidence="2 3">KUC8140</strain>
    </source>
</reference>
<sequence>MDGGGWKRETHSGWTPGGGACRTKRHCTVTDHKLQVHSSTARKNPLRYPSQEPAFVESPSRGALEFLTTCRALLSNIARRTQTRCNLTLEGASGRNRSKLGISFANPGDIMYGSKDRDPSYFVCCHTCRCLE</sequence>
<dbReference type="InParanoid" id="A0A0H2S0T1"/>
<evidence type="ECO:0000256" key="1">
    <source>
        <dbReference type="SAM" id="MobiDB-lite"/>
    </source>
</evidence>
<dbReference type="EMBL" id="KQ086021">
    <property type="protein sequence ID" value="KLO10631.1"/>
    <property type="molecule type" value="Genomic_DNA"/>
</dbReference>
<organism evidence="2 3">
    <name type="scientific">Schizopora paradoxa</name>
    <dbReference type="NCBI Taxonomy" id="27342"/>
    <lineage>
        <taxon>Eukaryota</taxon>
        <taxon>Fungi</taxon>
        <taxon>Dikarya</taxon>
        <taxon>Basidiomycota</taxon>
        <taxon>Agaricomycotina</taxon>
        <taxon>Agaricomycetes</taxon>
        <taxon>Hymenochaetales</taxon>
        <taxon>Schizoporaceae</taxon>
        <taxon>Schizopora</taxon>
    </lineage>
</organism>
<accession>A0A0H2S0T1</accession>
<dbReference type="Proteomes" id="UP000053477">
    <property type="component" value="Unassembled WGS sequence"/>
</dbReference>
<evidence type="ECO:0000313" key="3">
    <source>
        <dbReference type="Proteomes" id="UP000053477"/>
    </source>
</evidence>
<evidence type="ECO:0000313" key="2">
    <source>
        <dbReference type="EMBL" id="KLO10631.1"/>
    </source>
</evidence>
<feature type="region of interest" description="Disordered" evidence="1">
    <location>
        <begin position="32"/>
        <end position="54"/>
    </location>
</feature>
<keyword evidence="3" id="KW-1185">Reference proteome</keyword>
<gene>
    <name evidence="2" type="ORF">SCHPADRAFT_509199</name>
</gene>
<proteinExistence type="predicted"/>
<name>A0A0H2S0T1_9AGAM</name>
<dbReference type="PROSITE" id="PS51257">
    <property type="entry name" value="PROKAR_LIPOPROTEIN"/>
    <property type="match status" value="1"/>
</dbReference>